<evidence type="ECO:0000313" key="7">
    <source>
        <dbReference type="EMBL" id="GFF20633.1"/>
    </source>
</evidence>
<keyword evidence="4 6" id="KW-0472">Membrane</keyword>
<keyword evidence="2 6" id="KW-0812">Transmembrane</keyword>
<evidence type="ECO:0000313" key="8">
    <source>
        <dbReference type="Proteomes" id="UP000452235"/>
    </source>
</evidence>
<proteinExistence type="predicted"/>
<evidence type="ECO:0000256" key="5">
    <source>
        <dbReference type="SAM" id="MobiDB-lite"/>
    </source>
</evidence>
<feature type="transmembrane region" description="Helical" evidence="6">
    <location>
        <begin position="292"/>
        <end position="313"/>
    </location>
</feature>
<dbReference type="Proteomes" id="UP000452235">
    <property type="component" value="Unassembled WGS sequence"/>
</dbReference>
<feature type="transmembrane region" description="Helical" evidence="6">
    <location>
        <begin position="386"/>
        <end position="407"/>
    </location>
</feature>
<feature type="compositionally biased region" description="Polar residues" evidence="5">
    <location>
        <begin position="156"/>
        <end position="166"/>
    </location>
</feature>
<dbReference type="InterPro" id="IPR020846">
    <property type="entry name" value="MFS_dom"/>
</dbReference>
<feature type="transmembrane region" description="Helical" evidence="6">
    <location>
        <begin position="95"/>
        <end position="115"/>
    </location>
</feature>
<comment type="subcellular location">
    <subcellularLocation>
        <location evidence="1">Membrane</location>
        <topology evidence="1">Multi-pass membrane protein</topology>
    </subcellularLocation>
</comment>
<feature type="transmembrane region" description="Helical" evidence="6">
    <location>
        <begin position="31"/>
        <end position="56"/>
    </location>
</feature>
<feature type="region of interest" description="Disordered" evidence="5">
    <location>
        <begin position="150"/>
        <end position="173"/>
    </location>
</feature>
<gene>
    <name evidence="7" type="ORF">ATEIFO6365_0012038900</name>
</gene>
<dbReference type="InterPro" id="IPR011701">
    <property type="entry name" value="MFS"/>
</dbReference>
<feature type="transmembrane region" description="Helical" evidence="6">
    <location>
        <begin position="319"/>
        <end position="344"/>
    </location>
</feature>
<organism evidence="7 8">
    <name type="scientific">Aspergillus terreus</name>
    <dbReference type="NCBI Taxonomy" id="33178"/>
    <lineage>
        <taxon>Eukaryota</taxon>
        <taxon>Fungi</taxon>
        <taxon>Dikarya</taxon>
        <taxon>Ascomycota</taxon>
        <taxon>Pezizomycotina</taxon>
        <taxon>Eurotiomycetes</taxon>
        <taxon>Eurotiomycetidae</taxon>
        <taxon>Eurotiales</taxon>
        <taxon>Aspergillaceae</taxon>
        <taxon>Aspergillus</taxon>
        <taxon>Aspergillus subgen. Circumdati</taxon>
    </lineage>
</organism>
<evidence type="ECO:0000256" key="2">
    <source>
        <dbReference type="ARBA" id="ARBA00022692"/>
    </source>
</evidence>
<dbReference type="EMBL" id="BLJY01000012">
    <property type="protein sequence ID" value="GFF20633.1"/>
    <property type="molecule type" value="Genomic_DNA"/>
</dbReference>
<sequence length="428" mass="47123">MVGRKPVYMAAATVMVLVNVGQALFQTKTQYVVLQVLAGLAGSVNDTIIQMTIVDLFFVHQRATMNGIYSITVTAGTYLSLIPTGYIVESQGWRWVWWWCAILNGIVLVLIIVGFEETRYAKQNVSPVVGEDVPMRPYAEHIKGKTPVPRIPMQPSPASKSETTIGTDLPPPLRRPYTQRVTWRGHASDLNTRDYWKQAWRPFVLLFRVPAVAFVAVQYSLMLCWVAVLATTQPILFAAPPYNFSSIGVGNINIAPFAGAVVGSIFGGPLNDCYVVWLARRRSGIYDPEMRLHMLLAPLIITPLGLFLYGISIAHGKPWIVPLIGSGCVGFGIGSTTSTILPYFGDSYPELVAEGLVGITYVRNAIATAAAFAISPWLDGLGVQRMFISVSCLCFAILLLVIPMIVWGRAARQYTAEFYMETVARKSH</sequence>
<dbReference type="PROSITE" id="PS50850">
    <property type="entry name" value="MFS"/>
    <property type="match status" value="1"/>
</dbReference>
<evidence type="ECO:0000256" key="6">
    <source>
        <dbReference type="SAM" id="Phobius"/>
    </source>
</evidence>
<dbReference type="VEuPathDB" id="FungiDB:ATEG_08417"/>
<feature type="transmembrane region" description="Helical" evidence="6">
    <location>
        <begin position="68"/>
        <end position="89"/>
    </location>
</feature>
<dbReference type="InterPro" id="IPR036259">
    <property type="entry name" value="MFS_trans_sf"/>
</dbReference>
<accession>A0A5M3ZCT7</accession>
<feature type="transmembrane region" description="Helical" evidence="6">
    <location>
        <begin position="248"/>
        <end position="271"/>
    </location>
</feature>
<keyword evidence="8" id="KW-1185">Reference proteome</keyword>
<dbReference type="GO" id="GO:0005886">
    <property type="term" value="C:plasma membrane"/>
    <property type="evidence" value="ECO:0007669"/>
    <property type="project" value="TreeGrafter"/>
</dbReference>
<protein>
    <submittedName>
        <fullName evidence="7">Sugar transporter</fullName>
    </submittedName>
</protein>
<keyword evidence="3 6" id="KW-1133">Transmembrane helix</keyword>
<dbReference type="PANTHER" id="PTHR23502">
    <property type="entry name" value="MAJOR FACILITATOR SUPERFAMILY"/>
    <property type="match status" value="1"/>
</dbReference>
<dbReference type="Gene3D" id="1.20.1250.20">
    <property type="entry name" value="MFS general substrate transporter like domains"/>
    <property type="match status" value="1"/>
</dbReference>
<feature type="transmembrane region" description="Helical" evidence="6">
    <location>
        <begin position="203"/>
        <end position="228"/>
    </location>
</feature>
<evidence type="ECO:0000256" key="4">
    <source>
        <dbReference type="ARBA" id="ARBA00023136"/>
    </source>
</evidence>
<reference evidence="7 8" key="1">
    <citation type="submission" date="2020-01" db="EMBL/GenBank/DDBJ databases">
        <title>Aspergillus terreus IFO 6365 whole genome shotgun sequence.</title>
        <authorList>
            <person name="Kanamasa S."/>
            <person name="Takahashi H."/>
        </authorList>
    </citation>
    <scope>NUCLEOTIDE SEQUENCE [LARGE SCALE GENOMIC DNA]</scope>
    <source>
        <strain evidence="7 8">IFO 6365</strain>
    </source>
</reference>
<dbReference type="PANTHER" id="PTHR23502:SF50">
    <property type="entry name" value="TRANSPORTER, PUTATIVE (AFU_ORTHOLOGUE AFUA_5G00430)-RELATED"/>
    <property type="match status" value="1"/>
</dbReference>
<keyword evidence="7" id="KW-0813">Transport</keyword>
<dbReference type="SUPFAM" id="SSF103473">
    <property type="entry name" value="MFS general substrate transporter"/>
    <property type="match status" value="1"/>
</dbReference>
<feature type="transmembrane region" description="Helical" evidence="6">
    <location>
        <begin position="7"/>
        <end position="25"/>
    </location>
</feature>
<dbReference type="Pfam" id="PF07690">
    <property type="entry name" value="MFS_1"/>
    <property type="match status" value="1"/>
</dbReference>
<comment type="caution">
    <text evidence="7">The sequence shown here is derived from an EMBL/GenBank/DDBJ whole genome shotgun (WGS) entry which is preliminary data.</text>
</comment>
<dbReference type="GO" id="GO:0022857">
    <property type="term" value="F:transmembrane transporter activity"/>
    <property type="evidence" value="ECO:0007669"/>
    <property type="project" value="InterPro"/>
</dbReference>
<feature type="transmembrane region" description="Helical" evidence="6">
    <location>
        <begin position="351"/>
        <end position="374"/>
    </location>
</feature>
<evidence type="ECO:0000256" key="3">
    <source>
        <dbReference type="ARBA" id="ARBA00022989"/>
    </source>
</evidence>
<name>A0A5M3ZCT7_ASPTE</name>
<dbReference type="OrthoDB" id="5215911at2759"/>
<keyword evidence="7" id="KW-0762">Sugar transport</keyword>
<evidence type="ECO:0000256" key="1">
    <source>
        <dbReference type="ARBA" id="ARBA00004141"/>
    </source>
</evidence>
<dbReference type="AlphaFoldDB" id="A0A5M3ZCT7"/>